<dbReference type="Pfam" id="PF14543">
    <property type="entry name" value="TAXi_N"/>
    <property type="match status" value="1"/>
</dbReference>
<feature type="active site" evidence="6">
    <location>
        <position position="419"/>
    </location>
</feature>
<comment type="similarity">
    <text evidence="1">Belongs to the peptidase A1 family.</text>
</comment>
<dbReference type="PROSITE" id="PS51767">
    <property type="entry name" value="PEPTIDASE_A1"/>
    <property type="match status" value="1"/>
</dbReference>
<keyword evidence="10" id="KW-1185">Reference proteome</keyword>
<dbReference type="InterPro" id="IPR001461">
    <property type="entry name" value="Aspartic_peptidase_A1"/>
</dbReference>
<keyword evidence="2" id="KW-0645">Protease</keyword>
<keyword evidence="3" id="KW-0064">Aspartyl protease</keyword>
<evidence type="ECO:0000256" key="3">
    <source>
        <dbReference type="ARBA" id="ARBA00022750"/>
    </source>
</evidence>
<keyword evidence="4" id="KW-0378">Hydrolase</keyword>
<dbReference type="AlphaFoldDB" id="A0A8T2R7I8"/>
<dbReference type="CDD" id="cd05476">
    <property type="entry name" value="pepsin_A_like_plant"/>
    <property type="match status" value="1"/>
</dbReference>
<dbReference type="EMBL" id="CM035434">
    <property type="protein sequence ID" value="KAH7291493.1"/>
    <property type="molecule type" value="Genomic_DNA"/>
</dbReference>
<evidence type="ECO:0000313" key="10">
    <source>
        <dbReference type="Proteomes" id="UP000825935"/>
    </source>
</evidence>
<evidence type="ECO:0000313" key="9">
    <source>
        <dbReference type="EMBL" id="KAH7291493.1"/>
    </source>
</evidence>
<name>A0A8T2R7I8_CERRI</name>
<dbReference type="OrthoDB" id="2747330at2759"/>
<evidence type="ECO:0000256" key="6">
    <source>
        <dbReference type="PIRSR" id="PIRSR601461-1"/>
    </source>
</evidence>
<dbReference type="Proteomes" id="UP000825935">
    <property type="component" value="Chromosome 29"/>
</dbReference>
<reference evidence="9" key="1">
    <citation type="submission" date="2021-08" db="EMBL/GenBank/DDBJ databases">
        <title>WGS assembly of Ceratopteris richardii.</title>
        <authorList>
            <person name="Marchant D.B."/>
            <person name="Chen G."/>
            <person name="Jenkins J."/>
            <person name="Shu S."/>
            <person name="Leebens-Mack J."/>
            <person name="Grimwood J."/>
            <person name="Schmutz J."/>
            <person name="Soltis P."/>
            <person name="Soltis D."/>
            <person name="Chen Z.-H."/>
        </authorList>
    </citation>
    <scope>NUCLEOTIDE SEQUENCE</scope>
    <source>
        <strain evidence="9">Whitten #5841</strain>
        <tissue evidence="9">Leaf</tissue>
    </source>
</reference>
<evidence type="ECO:0000256" key="2">
    <source>
        <dbReference type="ARBA" id="ARBA00022670"/>
    </source>
</evidence>
<dbReference type="PANTHER" id="PTHR47967:SF46">
    <property type="entry name" value="ASPARTIC PROTEINASE NEPENTHESIN-1"/>
    <property type="match status" value="1"/>
</dbReference>
<evidence type="ECO:0000256" key="5">
    <source>
        <dbReference type="ARBA" id="ARBA00023180"/>
    </source>
</evidence>
<dbReference type="SUPFAM" id="SSF50630">
    <property type="entry name" value="Acid proteases"/>
    <property type="match status" value="1"/>
</dbReference>
<feature type="region of interest" description="Disordered" evidence="7">
    <location>
        <begin position="138"/>
        <end position="160"/>
    </location>
</feature>
<organism evidence="9 10">
    <name type="scientific">Ceratopteris richardii</name>
    <name type="common">Triangle waterfern</name>
    <dbReference type="NCBI Taxonomy" id="49495"/>
    <lineage>
        <taxon>Eukaryota</taxon>
        <taxon>Viridiplantae</taxon>
        <taxon>Streptophyta</taxon>
        <taxon>Embryophyta</taxon>
        <taxon>Tracheophyta</taxon>
        <taxon>Polypodiopsida</taxon>
        <taxon>Polypodiidae</taxon>
        <taxon>Polypodiales</taxon>
        <taxon>Pteridineae</taxon>
        <taxon>Pteridaceae</taxon>
        <taxon>Parkerioideae</taxon>
        <taxon>Ceratopteris</taxon>
    </lineage>
</organism>
<dbReference type="GO" id="GO:0006508">
    <property type="term" value="P:proteolysis"/>
    <property type="evidence" value="ECO:0007669"/>
    <property type="project" value="UniProtKB-KW"/>
</dbReference>
<dbReference type="GO" id="GO:0004190">
    <property type="term" value="F:aspartic-type endopeptidase activity"/>
    <property type="evidence" value="ECO:0007669"/>
    <property type="project" value="UniProtKB-KW"/>
</dbReference>
<keyword evidence="5" id="KW-0325">Glycoprotein</keyword>
<evidence type="ECO:0000256" key="7">
    <source>
        <dbReference type="SAM" id="MobiDB-lite"/>
    </source>
</evidence>
<sequence length="537" mass="57871">MESLFSKRPPDARTSMILHLSFILTIVTLGSISGVTAESKLSFRSDETDLGSDENGHYFGTGNSEVRRLIERGSRDKKKPLELRIFHRNSVYSPVRKNFRSREEEIQCLTAMDAIREEGFSGTMNKIVRDRAAAAASSSTSTATAVPPLGTPPPASSVHEEFRGSVVSGAGFPGNVGQYFVELSIGSPPQTFLFITDTGSDLLWVPCSLYTTSRSVQLKGSTFRASRSSTFSPIQCSAKECGFIPAPPIGNSSCNPKQPTSCSYGYSYTDSSQTTGVLAFDTITMSTSSGKQVKINEVAFGCGTNNSGPTITGLGGVIGLGKGPISFTTQVGAMYGDVFSYCFTSFFNKGARSALVFGSDIAGTKFLSSKRYTPFLQNPQSPTFYYVEVEAVEVGGKRLSIPPEVWSIRKDGTAGVAIDSGTTLSFFIQPAYDKIVEAIQAEMVSFPPAAPTAGLPLCYNVSRTETVRLPRLSIVFGGGAAFSPPAVNYFLSPRRELRCVGFLPSSSITMLGNLLQQNFHVEYDRGRNRLGFARARC</sequence>
<feature type="active site" evidence="6">
    <location>
        <position position="197"/>
    </location>
</feature>
<protein>
    <recommendedName>
        <fullName evidence="8">Peptidase A1 domain-containing protein</fullName>
    </recommendedName>
</protein>
<evidence type="ECO:0000256" key="4">
    <source>
        <dbReference type="ARBA" id="ARBA00022801"/>
    </source>
</evidence>
<dbReference type="PANTHER" id="PTHR47967">
    <property type="entry name" value="OS07G0603500 PROTEIN-RELATED"/>
    <property type="match status" value="1"/>
</dbReference>
<dbReference type="InterPro" id="IPR032799">
    <property type="entry name" value="TAXi_C"/>
</dbReference>
<dbReference type="EMBL" id="CM035434">
    <property type="protein sequence ID" value="KAH7291496.1"/>
    <property type="molecule type" value="Genomic_DNA"/>
</dbReference>
<dbReference type="InterPro" id="IPR051708">
    <property type="entry name" value="Plant_Aspart_Prot_A1"/>
</dbReference>
<dbReference type="PRINTS" id="PR00792">
    <property type="entry name" value="PEPSIN"/>
</dbReference>
<dbReference type="InterPro" id="IPR021109">
    <property type="entry name" value="Peptidase_aspartic_dom_sf"/>
</dbReference>
<dbReference type="Gene3D" id="2.40.70.10">
    <property type="entry name" value="Acid Proteases"/>
    <property type="match status" value="2"/>
</dbReference>
<dbReference type="OMA" id="INPKMAC"/>
<gene>
    <name evidence="9" type="ORF">KP509_29G019300</name>
</gene>
<comment type="caution">
    <text evidence="9">The sequence shown here is derived from an EMBL/GenBank/DDBJ whole genome shotgun (WGS) entry which is preliminary data.</text>
</comment>
<evidence type="ECO:0000259" key="8">
    <source>
        <dbReference type="PROSITE" id="PS51767"/>
    </source>
</evidence>
<dbReference type="InterPro" id="IPR034161">
    <property type="entry name" value="Pepsin-like_plant"/>
</dbReference>
<proteinExistence type="inferred from homology"/>
<dbReference type="FunFam" id="2.40.70.10:FF:000033">
    <property type="entry name" value="Aspartyl protease family protein"/>
    <property type="match status" value="1"/>
</dbReference>
<dbReference type="InterPro" id="IPR032861">
    <property type="entry name" value="TAXi_N"/>
</dbReference>
<feature type="domain" description="Peptidase A1" evidence="8">
    <location>
        <begin position="179"/>
        <end position="533"/>
    </location>
</feature>
<evidence type="ECO:0000256" key="1">
    <source>
        <dbReference type="ARBA" id="ARBA00007447"/>
    </source>
</evidence>
<accession>A0A8T2R7I8</accession>
<dbReference type="Pfam" id="PF14541">
    <property type="entry name" value="TAXi_C"/>
    <property type="match status" value="1"/>
</dbReference>
<dbReference type="InterPro" id="IPR033121">
    <property type="entry name" value="PEPTIDASE_A1"/>
</dbReference>